<reference evidence="2 3" key="1">
    <citation type="submission" date="2024-09" db="EMBL/GenBank/DDBJ databases">
        <authorList>
            <person name="Sun Q."/>
            <person name="Mori K."/>
        </authorList>
    </citation>
    <scope>NUCLEOTIDE SEQUENCE [LARGE SCALE GENOMIC DNA]</scope>
    <source>
        <strain evidence="2 3">CCM 3426</strain>
    </source>
</reference>
<dbReference type="Proteomes" id="UP001589647">
    <property type="component" value="Unassembled WGS sequence"/>
</dbReference>
<gene>
    <name evidence="2" type="ORF">ACFFV7_44415</name>
</gene>
<feature type="region of interest" description="Disordered" evidence="1">
    <location>
        <begin position="40"/>
        <end position="118"/>
    </location>
</feature>
<keyword evidence="3" id="KW-1185">Reference proteome</keyword>
<name>A0ABV5IUQ2_9ACTN</name>
<dbReference type="EMBL" id="JBHMEI010000070">
    <property type="protein sequence ID" value="MFB9208291.1"/>
    <property type="molecule type" value="Genomic_DNA"/>
</dbReference>
<evidence type="ECO:0000313" key="3">
    <source>
        <dbReference type="Proteomes" id="UP001589647"/>
    </source>
</evidence>
<comment type="caution">
    <text evidence="2">The sequence shown here is derived from an EMBL/GenBank/DDBJ whole genome shotgun (WGS) entry which is preliminary data.</text>
</comment>
<proteinExistence type="predicted"/>
<evidence type="ECO:0000313" key="2">
    <source>
        <dbReference type="EMBL" id="MFB9208291.1"/>
    </source>
</evidence>
<evidence type="ECO:0000256" key="1">
    <source>
        <dbReference type="SAM" id="MobiDB-lite"/>
    </source>
</evidence>
<sequence length="131" mass="14011">MALRAAGCTRIFAEKISTRIKVRPELDAALALCRDIKSAAPRPDSDLHRARAEAARTPRRRADGAGGRAAAVQSHRERDALLHHPHRPLRGATRIGGPGPSLHAGDTGQDGRGLRPPAGRLHRVLAHGQCV</sequence>
<feature type="compositionally biased region" description="Basic and acidic residues" evidence="1">
    <location>
        <begin position="43"/>
        <end position="63"/>
    </location>
</feature>
<dbReference type="RefSeq" id="WP_229825314.1">
    <property type="nucleotide sequence ID" value="NZ_BMRC01000067.1"/>
</dbReference>
<organism evidence="2 3">
    <name type="scientific">Nonomuraea spiralis</name>
    <dbReference type="NCBI Taxonomy" id="46182"/>
    <lineage>
        <taxon>Bacteria</taxon>
        <taxon>Bacillati</taxon>
        <taxon>Actinomycetota</taxon>
        <taxon>Actinomycetes</taxon>
        <taxon>Streptosporangiales</taxon>
        <taxon>Streptosporangiaceae</taxon>
        <taxon>Nonomuraea</taxon>
    </lineage>
</organism>
<accession>A0ABV5IUQ2</accession>
<protein>
    <submittedName>
        <fullName evidence="2">Uncharacterized protein</fullName>
    </submittedName>
</protein>